<dbReference type="GO" id="GO:0034220">
    <property type="term" value="P:monoatomic ion transmembrane transport"/>
    <property type="evidence" value="ECO:0007669"/>
    <property type="project" value="UniProtKB-KW"/>
</dbReference>
<dbReference type="RefSeq" id="WP_204420122.1">
    <property type="nucleotide sequence ID" value="NZ_JAFBED010000019.1"/>
</dbReference>
<evidence type="ECO:0000313" key="1">
    <source>
        <dbReference type="EMBL" id="MBM7622398.1"/>
    </source>
</evidence>
<dbReference type="Pfam" id="PF11458">
    <property type="entry name" value="Mistic"/>
    <property type="match status" value="1"/>
</dbReference>
<sequence length="83" mass="9443">MKLKPDEKEALSDAIDQMNESLDRFIEFYNEAEADKAIIEFDEEVIALIQAGKEKFGESALTKKINLILKEVLSFVSDEETES</sequence>
<protein>
    <submittedName>
        <fullName evidence="1">Voltage-gated potassium channel</fullName>
    </submittedName>
</protein>
<dbReference type="Gene3D" id="1.10.220.90">
    <property type="entry name" value="Mistic"/>
    <property type="match status" value="1"/>
</dbReference>
<evidence type="ECO:0000313" key="2">
    <source>
        <dbReference type="Proteomes" id="UP000737402"/>
    </source>
</evidence>
<dbReference type="EMBL" id="JAFBED010000019">
    <property type="protein sequence ID" value="MBM7622398.1"/>
    <property type="molecule type" value="Genomic_DNA"/>
</dbReference>
<keyword evidence="2" id="KW-1185">Reference proteome</keyword>
<dbReference type="Proteomes" id="UP000737402">
    <property type="component" value="Unassembled WGS sequence"/>
</dbReference>
<accession>A0ABS2P662</accession>
<proteinExistence type="predicted"/>
<organism evidence="1 2">
    <name type="scientific">Sutcliffiella tianshenii</name>
    <dbReference type="NCBI Taxonomy" id="1463404"/>
    <lineage>
        <taxon>Bacteria</taxon>
        <taxon>Bacillati</taxon>
        <taxon>Bacillota</taxon>
        <taxon>Bacilli</taxon>
        <taxon>Bacillales</taxon>
        <taxon>Bacillaceae</taxon>
        <taxon>Sutcliffiella</taxon>
    </lineage>
</organism>
<dbReference type="InterPro" id="IPR038193">
    <property type="entry name" value="Mistic_sf"/>
</dbReference>
<dbReference type="InterPro" id="IPR021078">
    <property type="entry name" value="Membrane-integrating_Mistic"/>
</dbReference>
<keyword evidence="1" id="KW-0407">Ion channel</keyword>
<reference evidence="1 2" key="1">
    <citation type="submission" date="2021-01" db="EMBL/GenBank/DDBJ databases">
        <title>Genomic Encyclopedia of Type Strains, Phase IV (KMG-IV): sequencing the most valuable type-strain genomes for metagenomic binning, comparative biology and taxonomic classification.</title>
        <authorList>
            <person name="Goeker M."/>
        </authorList>
    </citation>
    <scope>NUCLEOTIDE SEQUENCE [LARGE SCALE GENOMIC DNA]</scope>
    <source>
        <strain evidence="1 2">DSM 25879</strain>
    </source>
</reference>
<name>A0ABS2P662_9BACI</name>
<keyword evidence="1" id="KW-0813">Transport</keyword>
<comment type="caution">
    <text evidence="1">The sequence shown here is derived from an EMBL/GenBank/DDBJ whole genome shotgun (WGS) entry which is preliminary data.</text>
</comment>
<gene>
    <name evidence="1" type="ORF">JOC95_004315</name>
</gene>
<keyword evidence="1" id="KW-0406">Ion transport</keyword>